<feature type="compositionally biased region" description="Polar residues" evidence="1">
    <location>
        <begin position="1"/>
        <end position="17"/>
    </location>
</feature>
<keyword evidence="4" id="KW-1185">Reference proteome</keyword>
<keyword evidence="2" id="KW-0812">Transmembrane</keyword>
<organism evidence="3 4">
    <name type="scientific">Mycetocola zhujimingii</name>
    <dbReference type="NCBI Taxonomy" id="2079792"/>
    <lineage>
        <taxon>Bacteria</taxon>
        <taxon>Bacillati</taxon>
        <taxon>Actinomycetota</taxon>
        <taxon>Actinomycetes</taxon>
        <taxon>Micrococcales</taxon>
        <taxon>Microbacteriaceae</taxon>
        <taxon>Mycetocola</taxon>
    </lineage>
</organism>
<evidence type="ECO:0000313" key="3">
    <source>
        <dbReference type="EMBL" id="PWC07336.1"/>
    </source>
</evidence>
<dbReference type="Proteomes" id="UP000244962">
    <property type="component" value="Unassembled WGS sequence"/>
</dbReference>
<keyword evidence="2" id="KW-0472">Membrane</keyword>
<keyword evidence="2" id="KW-1133">Transmembrane helix</keyword>
<feature type="region of interest" description="Disordered" evidence="1">
    <location>
        <begin position="1"/>
        <end position="26"/>
    </location>
</feature>
<feature type="transmembrane region" description="Helical" evidence="2">
    <location>
        <begin position="34"/>
        <end position="55"/>
    </location>
</feature>
<proteinExistence type="predicted"/>
<reference evidence="4" key="1">
    <citation type="submission" date="2018-04" db="EMBL/GenBank/DDBJ databases">
        <authorList>
            <person name="Liu S."/>
            <person name="Wang Z."/>
            <person name="Li J."/>
        </authorList>
    </citation>
    <scope>NUCLEOTIDE SEQUENCE [LARGE SCALE GENOMIC DNA]</scope>
    <source>
        <strain evidence="4">622</strain>
    </source>
</reference>
<gene>
    <name evidence="3" type="ORF">DF223_06845</name>
</gene>
<accession>A0A2U1TEP2</accession>
<dbReference type="KEGG" id="myl:C3E77_04195"/>
<dbReference type="Pfam" id="PF11209">
    <property type="entry name" value="LmeA"/>
    <property type="match status" value="1"/>
</dbReference>
<protein>
    <submittedName>
        <fullName evidence="3">DUF2993 domain-containing protein</fullName>
    </submittedName>
</protein>
<dbReference type="AlphaFoldDB" id="A0A2U1TEP2"/>
<dbReference type="EMBL" id="QEFB01000005">
    <property type="protein sequence ID" value="PWC07336.1"/>
    <property type="molecule type" value="Genomic_DNA"/>
</dbReference>
<dbReference type="RefSeq" id="WP_108390477.1">
    <property type="nucleotide sequence ID" value="NZ_CP026949.1"/>
</dbReference>
<evidence type="ECO:0000256" key="2">
    <source>
        <dbReference type="SAM" id="Phobius"/>
    </source>
</evidence>
<sequence length="278" mass="28800">MTSSDIDGWETLSSRATVTEDPEPPRRKNRTARWIAVVVIFASVIALAIGGLFLAESVTRGIATDAIAVAVESSLPSAVDADVDVDIAGEWVLFQIFSGSLEKVTLTSDDAMVDGSPADFTLVATDVPLDLKQPVGDIDATVSLGPGSINELLTLPGNDAEVALGDGTVSYADEASILGFTLGYLVEATLSPNGTDVFATPVAASVTTDVGSLDVSGLIERILGAQPVRICVADRLPVGVTITSIDVTPERATLNLRASDFTLNGESLRARGTCPDPA</sequence>
<dbReference type="InterPro" id="IPR021373">
    <property type="entry name" value="DUF2993"/>
</dbReference>
<name>A0A2U1TEP2_9MICO</name>
<evidence type="ECO:0000256" key="1">
    <source>
        <dbReference type="SAM" id="MobiDB-lite"/>
    </source>
</evidence>
<dbReference type="OrthoDB" id="5116168at2"/>
<comment type="caution">
    <text evidence="3">The sequence shown here is derived from an EMBL/GenBank/DDBJ whole genome shotgun (WGS) entry which is preliminary data.</text>
</comment>
<evidence type="ECO:0000313" key="4">
    <source>
        <dbReference type="Proteomes" id="UP000244962"/>
    </source>
</evidence>